<dbReference type="InterPro" id="IPR027417">
    <property type="entry name" value="P-loop_NTPase"/>
</dbReference>
<accession>A0ABU4N1K9</accession>
<comment type="caution">
    <text evidence="2">The sequence shown here is derived from an EMBL/GenBank/DDBJ whole genome shotgun (WGS) entry which is preliminary data.</text>
</comment>
<dbReference type="PANTHER" id="PTHR13696:SF52">
    <property type="entry name" value="PARA FAMILY PROTEIN CT_582"/>
    <property type="match status" value="1"/>
</dbReference>
<evidence type="ECO:0000313" key="3">
    <source>
        <dbReference type="Proteomes" id="UP001282474"/>
    </source>
</evidence>
<keyword evidence="3" id="KW-1185">Reference proteome</keyword>
<organism evidence="2 3">
    <name type="scientific">Streptomyces caniscabiei</name>
    <dbReference type="NCBI Taxonomy" id="2746961"/>
    <lineage>
        <taxon>Bacteria</taxon>
        <taxon>Bacillati</taxon>
        <taxon>Actinomycetota</taxon>
        <taxon>Actinomycetes</taxon>
        <taxon>Kitasatosporales</taxon>
        <taxon>Streptomycetaceae</taxon>
        <taxon>Streptomyces</taxon>
    </lineage>
</organism>
<protein>
    <submittedName>
        <fullName evidence="2">AAA family ATPase</fullName>
    </submittedName>
</protein>
<dbReference type="Pfam" id="PF13614">
    <property type="entry name" value="AAA_31"/>
    <property type="match status" value="1"/>
</dbReference>
<dbReference type="PANTHER" id="PTHR13696">
    <property type="entry name" value="P-LOOP CONTAINING NUCLEOSIDE TRIPHOSPHATE HYDROLASE"/>
    <property type="match status" value="1"/>
</dbReference>
<dbReference type="Proteomes" id="UP001282474">
    <property type="component" value="Unassembled WGS sequence"/>
</dbReference>
<dbReference type="RefSeq" id="WP_045563550.1">
    <property type="nucleotide sequence ID" value="NZ_JABXWF010000002.1"/>
</dbReference>
<evidence type="ECO:0000313" key="2">
    <source>
        <dbReference type="EMBL" id="MDX3043455.1"/>
    </source>
</evidence>
<reference evidence="2 3" key="1">
    <citation type="journal article" date="2023" name="Microb. Genom.">
        <title>Mesoterricola silvestris gen. nov., sp. nov., Mesoterricola sediminis sp. nov., Geothrix oryzae sp. nov., Geothrix edaphica sp. nov., Geothrix rubra sp. nov., and Geothrix limicola sp. nov., six novel members of Acidobacteriota isolated from soils.</title>
        <authorList>
            <person name="Weisberg A.J."/>
            <person name="Pearce E."/>
            <person name="Kramer C.G."/>
            <person name="Chang J.H."/>
            <person name="Clarke C.R."/>
        </authorList>
    </citation>
    <scope>NUCLEOTIDE SEQUENCE [LARGE SCALE GENOMIC DNA]</scope>
    <source>
        <strain evidence="2 3">NE20-4-1</strain>
    </source>
</reference>
<dbReference type="EMBL" id="JARAWJ010000052">
    <property type="protein sequence ID" value="MDX3043455.1"/>
    <property type="molecule type" value="Genomic_DNA"/>
</dbReference>
<evidence type="ECO:0000259" key="1">
    <source>
        <dbReference type="Pfam" id="PF13614"/>
    </source>
</evidence>
<dbReference type="InterPro" id="IPR025669">
    <property type="entry name" value="AAA_dom"/>
</dbReference>
<gene>
    <name evidence="2" type="ORF">PV383_40800</name>
</gene>
<feature type="domain" description="AAA" evidence="1">
    <location>
        <begin position="29"/>
        <end position="209"/>
    </location>
</feature>
<name>A0ABU4N1K9_9ACTN</name>
<proteinExistence type="predicted"/>
<sequence>MNTTYVTVDPHFRPKRRNWPLIWAYIIEGGGSTKSTSATSTAVIAALRGYPGVVFDLDGNMSSTIVLGYDETALKGKKTAIDLLYGKATLDEVALPARYRIGDGDEPEGDFAPIPNLRVVPSSPAMAGADLAIAEDADRNDWFAEILRSYEGDDTVFYLDFPASYGKMPYSVPRMLDEDDSVIPSIKADPQAVKLVKRLTDELERVRDKNRGRRSVPGRPTLNHLILTGTPTLTWNEAAAARRATAAAEAMYSSVLLPYIRYSADAEKLYEDEVPLPILLPNSVPSVDYRKVMTHLGFVDLMA</sequence>
<dbReference type="SUPFAM" id="SSF52540">
    <property type="entry name" value="P-loop containing nucleoside triphosphate hydrolases"/>
    <property type="match status" value="1"/>
</dbReference>
<dbReference type="Gene3D" id="3.40.50.300">
    <property type="entry name" value="P-loop containing nucleotide triphosphate hydrolases"/>
    <property type="match status" value="1"/>
</dbReference>
<dbReference type="InterPro" id="IPR050678">
    <property type="entry name" value="DNA_Partitioning_ATPase"/>
</dbReference>